<dbReference type="SUPFAM" id="SSF51735">
    <property type="entry name" value="NAD(P)-binding Rossmann-fold domains"/>
    <property type="match status" value="1"/>
</dbReference>
<dbReference type="GO" id="GO:0005975">
    <property type="term" value="P:carbohydrate metabolic process"/>
    <property type="evidence" value="ECO:0007669"/>
    <property type="project" value="InterPro"/>
</dbReference>
<evidence type="ECO:0000256" key="8">
    <source>
        <dbReference type="RuleBase" id="RU000439"/>
    </source>
</evidence>
<evidence type="ECO:0000259" key="10">
    <source>
        <dbReference type="Pfam" id="PF07479"/>
    </source>
</evidence>
<dbReference type="PANTHER" id="PTHR11728">
    <property type="entry name" value="GLYCEROL-3-PHOSPHATE DEHYDROGENASE"/>
    <property type="match status" value="1"/>
</dbReference>
<dbReference type="GO" id="GO:0005829">
    <property type="term" value="C:cytosol"/>
    <property type="evidence" value="ECO:0007669"/>
    <property type="project" value="TreeGrafter"/>
</dbReference>
<gene>
    <name evidence="11" type="ORF">FRC98_18365</name>
</gene>
<dbReference type="Proteomes" id="UP000321412">
    <property type="component" value="Unassembled WGS sequence"/>
</dbReference>
<evidence type="ECO:0000256" key="2">
    <source>
        <dbReference type="ARBA" id="ARBA00022516"/>
    </source>
</evidence>
<dbReference type="EC" id="1.1.1.94" evidence="8"/>
<evidence type="ECO:0000256" key="3">
    <source>
        <dbReference type="ARBA" id="ARBA00023002"/>
    </source>
</evidence>
<dbReference type="RefSeq" id="WP_146982888.1">
    <property type="nucleotide sequence ID" value="NZ_VOSM01000013.1"/>
</dbReference>
<dbReference type="InterPro" id="IPR013328">
    <property type="entry name" value="6PGD_dom2"/>
</dbReference>
<evidence type="ECO:0000256" key="4">
    <source>
        <dbReference type="ARBA" id="ARBA00023098"/>
    </source>
</evidence>
<comment type="catalytic activity">
    <reaction evidence="8">
        <text>sn-glycerol 3-phosphate + NADP(+) = dihydroxyacetone phosphate + NADPH + H(+)</text>
        <dbReference type="Rhea" id="RHEA:11096"/>
        <dbReference type="ChEBI" id="CHEBI:15378"/>
        <dbReference type="ChEBI" id="CHEBI:57597"/>
        <dbReference type="ChEBI" id="CHEBI:57642"/>
        <dbReference type="ChEBI" id="CHEBI:57783"/>
        <dbReference type="ChEBI" id="CHEBI:58349"/>
        <dbReference type="EC" id="1.1.1.94"/>
    </reaction>
</comment>
<dbReference type="Pfam" id="PF01210">
    <property type="entry name" value="NAD_Gly3P_dh_N"/>
    <property type="match status" value="1"/>
</dbReference>
<dbReference type="EMBL" id="VOSM01000013">
    <property type="protein sequence ID" value="TXD34379.1"/>
    <property type="molecule type" value="Genomic_DNA"/>
</dbReference>
<accession>A0A5C6X486</accession>
<feature type="domain" description="Glycerol-3-phosphate dehydrogenase NAD-dependent N-terminal" evidence="9">
    <location>
        <begin position="50"/>
        <end position="135"/>
    </location>
</feature>
<keyword evidence="12" id="KW-1185">Reference proteome</keyword>
<organism evidence="11 12">
    <name type="scientific">Lujinxingia vulgaris</name>
    <dbReference type="NCBI Taxonomy" id="2600176"/>
    <lineage>
        <taxon>Bacteria</taxon>
        <taxon>Deltaproteobacteria</taxon>
        <taxon>Bradymonadales</taxon>
        <taxon>Lujinxingiaceae</taxon>
        <taxon>Lujinxingia</taxon>
    </lineage>
</organism>
<dbReference type="PRINTS" id="PR00077">
    <property type="entry name" value="GPDHDRGNASE"/>
</dbReference>
<protein>
    <recommendedName>
        <fullName evidence="8">Glycerol-3-phosphate dehydrogenase</fullName>
        <ecNumber evidence="8">1.1.1.94</ecNumber>
    </recommendedName>
</protein>
<dbReference type="Gene3D" id="1.10.1040.10">
    <property type="entry name" value="N-(1-d-carboxylethyl)-l-norvaline Dehydrogenase, domain 2"/>
    <property type="match status" value="1"/>
</dbReference>
<keyword evidence="5" id="KW-0594">Phospholipid biosynthesis</keyword>
<dbReference type="InterPro" id="IPR006109">
    <property type="entry name" value="G3P_DH_NAD-dep_C"/>
</dbReference>
<evidence type="ECO:0000256" key="5">
    <source>
        <dbReference type="ARBA" id="ARBA00023209"/>
    </source>
</evidence>
<dbReference type="GO" id="GO:0008654">
    <property type="term" value="P:phospholipid biosynthetic process"/>
    <property type="evidence" value="ECO:0007669"/>
    <property type="project" value="UniProtKB-KW"/>
</dbReference>
<evidence type="ECO:0000313" key="12">
    <source>
        <dbReference type="Proteomes" id="UP000321412"/>
    </source>
</evidence>
<keyword evidence="2" id="KW-0444">Lipid biosynthesis</keyword>
<dbReference type="AlphaFoldDB" id="A0A5C6X486"/>
<dbReference type="OrthoDB" id="9812273at2"/>
<dbReference type="InterPro" id="IPR008927">
    <property type="entry name" value="6-PGluconate_DH-like_C_sf"/>
</dbReference>
<dbReference type="Gene3D" id="3.40.50.720">
    <property type="entry name" value="NAD(P)-binding Rossmann-like Domain"/>
    <property type="match status" value="1"/>
</dbReference>
<evidence type="ECO:0000256" key="7">
    <source>
        <dbReference type="RuleBase" id="RU000437"/>
    </source>
</evidence>
<dbReference type="GO" id="GO:0051287">
    <property type="term" value="F:NAD binding"/>
    <property type="evidence" value="ECO:0007669"/>
    <property type="project" value="InterPro"/>
</dbReference>
<comment type="similarity">
    <text evidence="1 7">Belongs to the NAD-dependent glycerol-3-phosphate dehydrogenase family.</text>
</comment>
<evidence type="ECO:0000259" key="9">
    <source>
        <dbReference type="Pfam" id="PF01210"/>
    </source>
</evidence>
<keyword evidence="7" id="KW-0520">NAD</keyword>
<sequence length="314" mass="33712">MISVGFVGSTGVGDVARHLLAMGACDIKVWHPGELCEEDELPGERVELEELAESTLIIFAAPIARCREIARQVGDVISGRHVIVHTLRALEPGTLKSVSTILQEETPTQRIGYLGGPMLRTDIEAGHPASAVCASLFPEVHDLVEDAMMSGSFRVYRSQDLIGAEICGAYARAIALLSGLADALSLGSSLQATLFARGLAEMSRYVVFRQGFERTTFGLAGAGSLYADTHLKGSVDFQIGCHLGKHPGTPADALVEQFGPRARESLQVVDALAKSAERADLDLHLLQGAFALIHNELKPDEVVQRLMTLPALYE</sequence>
<dbReference type="InterPro" id="IPR011128">
    <property type="entry name" value="G3P_DH_NAD-dep_N"/>
</dbReference>
<dbReference type="InterPro" id="IPR006168">
    <property type="entry name" value="G3P_DH_NAD-dep"/>
</dbReference>
<dbReference type="PANTHER" id="PTHR11728:SF1">
    <property type="entry name" value="GLYCEROL-3-PHOSPHATE DEHYDROGENASE [NAD(+)] 2, CHLOROPLASTIC"/>
    <property type="match status" value="1"/>
</dbReference>
<comment type="caution">
    <text evidence="11">The sequence shown here is derived from an EMBL/GenBank/DDBJ whole genome shotgun (WGS) entry which is preliminary data.</text>
</comment>
<feature type="domain" description="Glycerol-3-phosphate dehydrogenase NAD-dependent C-terminal" evidence="10">
    <location>
        <begin position="160"/>
        <end position="304"/>
    </location>
</feature>
<proteinExistence type="inferred from homology"/>
<dbReference type="SUPFAM" id="SSF48179">
    <property type="entry name" value="6-phosphogluconate dehydrogenase C-terminal domain-like"/>
    <property type="match status" value="1"/>
</dbReference>
<evidence type="ECO:0000256" key="1">
    <source>
        <dbReference type="ARBA" id="ARBA00011009"/>
    </source>
</evidence>
<keyword evidence="3 7" id="KW-0560">Oxidoreductase</keyword>
<name>A0A5C6X486_9DELT</name>
<dbReference type="InterPro" id="IPR036291">
    <property type="entry name" value="NAD(P)-bd_dom_sf"/>
</dbReference>
<reference evidence="11 12" key="1">
    <citation type="submission" date="2019-08" db="EMBL/GenBank/DDBJ databases">
        <title>Bradymonadales sp. TMQ4.</title>
        <authorList>
            <person name="Liang Q."/>
        </authorList>
    </citation>
    <scope>NUCLEOTIDE SEQUENCE [LARGE SCALE GENOMIC DNA]</scope>
    <source>
        <strain evidence="11 12">TMQ4</strain>
    </source>
</reference>
<keyword evidence="4" id="KW-0443">Lipid metabolism</keyword>
<dbReference type="GO" id="GO:0141153">
    <property type="term" value="F:glycerol-3-phosphate dehydrogenase (NADP+) activity"/>
    <property type="evidence" value="ECO:0007669"/>
    <property type="project" value="RHEA"/>
</dbReference>
<evidence type="ECO:0000256" key="6">
    <source>
        <dbReference type="ARBA" id="ARBA00023264"/>
    </source>
</evidence>
<dbReference type="GO" id="GO:0046168">
    <property type="term" value="P:glycerol-3-phosphate catabolic process"/>
    <property type="evidence" value="ECO:0007669"/>
    <property type="project" value="InterPro"/>
</dbReference>
<dbReference type="Pfam" id="PF07479">
    <property type="entry name" value="NAD_Gly3P_dh_C"/>
    <property type="match status" value="1"/>
</dbReference>
<keyword evidence="6" id="KW-1208">Phospholipid metabolism</keyword>
<evidence type="ECO:0000313" key="11">
    <source>
        <dbReference type="EMBL" id="TXD34379.1"/>
    </source>
</evidence>